<dbReference type="AlphaFoldDB" id="A0A179I7F8"/>
<sequence>METKSPPKPRRILTEEQLGKKRRIDKLKHRENRAENKTRLENIERDVCFLRETIGDMMLQLRQLNQSALEPSPTTSHGGSQHHHHNHHQQQHQLQQHALSNQIVLTDMLLHHTDMSNPLAAILSTILRQYDVAHPESMCGIFLLSYRLLRWRYYPSAESLADVPTIMRPTQAQITIPHPKCIDFLPFPALRNHLCLNQHTDPRHSVDLYVRSFRLNLPPGKSLMSKTERGSFELHPEFEMLASDLRNWDLGPPWSDYFPHLRQFLY</sequence>
<dbReference type="OrthoDB" id="4161589at2759"/>
<keyword evidence="3" id="KW-1185">Reference proteome</keyword>
<feature type="region of interest" description="Disordered" evidence="1">
    <location>
        <begin position="68"/>
        <end position="96"/>
    </location>
</feature>
<dbReference type="PANTHER" id="PTHR37012:SF2">
    <property type="entry name" value="BZIP DOMAIN-CONTAINING PROTEIN-RELATED"/>
    <property type="match status" value="1"/>
</dbReference>
<name>A0A179I7F8_CORDF</name>
<reference evidence="2 3" key="1">
    <citation type="submission" date="2016-03" db="EMBL/GenBank/DDBJ databases">
        <title>Fine-scale spatial genetic structure of a fungal parasite of coffee scale insects.</title>
        <authorList>
            <person name="Jackson D."/>
            <person name="Zemenick K.A."/>
            <person name="Malloure B."/>
            <person name="Quandt C.A."/>
            <person name="James T.Y."/>
        </authorList>
    </citation>
    <scope>NUCLEOTIDE SEQUENCE [LARGE SCALE GENOMIC DNA]</scope>
    <source>
        <strain evidence="2 3">UM487</strain>
    </source>
</reference>
<organism evidence="2 3">
    <name type="scientific">Cordyceps confragosa</name>
    <name type="common">Lecanicillium lecanii</name>
    <dbReference type="NCBI Taxonomy" id="2714763"/>
    <lineage>
        <taxon>Eukaryota</taxon>
        <taxon>Fungi</taxon>
        <taxon>Dikarya</taxon>
        <taxon>Ascomycota</taxon>
        <taxon>Pezizomycotina</taxon>
        <taxon>Sordariomycetes</taxon>
        <taxon>Hypocreomycetidae</taxon>
        <taxon>Hypocreales</taxon>
        <taxon>Cordycipitaceae</taxon>
        <taxon>Akanthomyces</taxon>
    </lineage>
</organism>
<proteinExistence type="predicted"/>
<dbReference type="Pfam" id="PF11905">
    <property type="entry name" value="DUF3425"/>
    <property type="match status" value="1"/>
</dbReference>
<feature type="compositionally biased region" description="Basic residues" evidence="1">
    <location>
        <begin position="80"/>
        <end position="90"/>
    </location>
</feature>
<dbReference type="OMA" id="QEHKLRM"/>
<dbReference type="InterPro" id="IPR021833">
    <property type="entry name" value="DUF3425"/>
</dbReference>
<gene>
    <name evidence="2" type="ORF">LLEC1_03913</name>
</gene>
<evidence type="ECO:0000313" key="2">
    <source>
        <dbReference type="EMBL" id="OAQ97821.1"/>
    </source>
</evidence>
<evidence type="ECO:0000313" key="3">
    <source>
        <dbReference type="Proteomes" id="UP000243081"/>
    </source>
</evidence>
<evidence type="ECO:0008006" key="4">
    <source>
        <dbReference type="Google" id="ProtNLM"/>
    </source>
</evidence>
<accession>A0A179I7F8</accession>
<protein>
    <recommendedName>
        <fullName evidence="4">BZIP domain-containing protein</fullName>
    </recommendedName>
</protein>
<feature type="compositionally biased region" description="Basic residues" evidence="1">
    <location>
        <begin position="20"/>
        <end position="30"/>
    </location>
</feature>
<evidence type="ECO:0000256" key="1">
    <source>
        <dbReference type="SAM" id="MobiDB-lite"/>
    </source>
</evidence>
<dbReference type="PANTHER" id="PTHR37012">
    <property type="entry name" value="B-ZIP TRANSCRIPTION FACTOR (EUROFUNG)-RELATED"/>
    <property type="match status" value="1"/>
</dbReference>
<comment type="caution">
    <text evidence="2">The sequence shown here is derived from an EMBL/GenBank/DDBJ whole genome shotgun (WGS) entry which is preliminary data.</text>
</comment>
<dbReference type="EMBL" id="LUKN01003199">
    <property type="protein sequence ID" value="OAQ97821.1"/>
    <property type="molecule type" value="Genomic_DNA"/>
</dbReference>
<dbReference type="Proteomes" id="UP000243081">
    <property type="component" value="Unassembled WGS sequence"/>
</dbReference>
<feature type="region of interest" description="Disordered" evidence="1">
    <location>
        <begin position="1"/>
        <end position="30"/>
    </location>
</feature>